<reference evidence="2" key="1">
    <citation type="submission" date="2020-02" db="EMBL/GenBank/DDBJ databases">
        <authorList>
            <person name="Meier V. D."/>
        </authorList>
    </citation>
    <scope>NUCLEOTIDE SEQUENCE</scope>
    <source>
        <strain evidence="2">AVDCRST_MAG37</strain>
    </source>
</reference>
<feature type="region of interest" description="Disordered" evidence="1">
    <location>
        <begin position="1"/>
        <end position="44"/>
    </location>
</feature>
<feature type="non-terminal residue" evidence="2">
    <location>
        <position position="44"/>
    </location>
</feature>
<dbReference type="EMBL" id="CADCVD010000074">
    <property type="protein sequence ID" value="CAA9444138.1"/>
    <property type="molecule type" value="Genomic_DNA"/>
</dbReference>
<gene>
    <name evidence="2" type="ORF">AVDCRST_MAG37-1653</name>
</gene>
<protein>
    <submittedName>
        <fullName evidence="2">Uncharacterized protein</fullName>
    </submittedName>
</protein>
<proteinExistence type="predicted"/>
<organism evidence="2">
    <name type="scientific">uncultured Rubrobacteraceae bacterium</name>
    <dbReference type="NCBI Taxonomy" id="349277"/>
    <lineage>
        <taxon>Bacteria</taxon>
        <taxon>Bacillati</taxon>
        <taxon>Actinomycetota</taxon>
        <taxon>Rubrobacteria</taxon>
        <taxon>Rubrobacterales</taxon>
        <taxon>Rubrobacteraceae</taxon>
        <taxon>environmental samples</taxon>
    </lineage>
</organism>
<sequence length="44" mass="4751">GDGTRGNARSLSVALQHQAKKRPLYSSGCRRSIAFRPRSPTPGL</sequence>
<evidence type="ECO:0000256" key="1">
    <source>
        <dbReference type="SAM" id="MobiDB-lite"/>
    </source>
</evidence>
<name>A0A6J4QGA9_9ACTN</name>
<accession>A0A6J4QGA9</accession>
<dbReference type="AlphaFoldDB" id="A0A6J4QGA9"/>
<feature type="non-terminal residue" evidence="2">
    <location>
        <position position="1"/>
    </location>
</feature>
<evidence type="ECO:0000313" key="2">
    <source>
        <dbReference type="EMBL" id="CAA9444138.1"/>
    </source>
</evidence>